<name>A0A915LU18_MELJA</name>
<dbReference type="GO" id="GO:0006914">
    <property type="term" value="P:autophagy"/>
    <property type="evidence" value="ECO:0007669"/>
    <property type="project" value="TreeGrafter"/>
</dbReference>
<dbReference type="GO" id="GO:0016020">
    <property type="term" value="C:membrane"/>
    <property type="evidence" value="ECO:0007669"/>
    <property type="project" value="TreeGrafter"/>
</dbReference>
<organism evidence="1 2">
    <name type="scientific">Meloidogyne javanica</name>
    <name type="common">Root-knot nematode worm</name>
    <dbReference type="NCBI Taxonomy" id="6303"/>
    <lineage>
        <taxon>Eukaryota</taxon>
        <taxon>Metazoa</taxon>
        <taxon>Ecdysozoa</taxon>
        <taxon>Nematoda</taxon>
        <taxon>Chromadorea</taxon>
        <taxon>Rhabditida</taxon>
        <taxon>Tylenchina</taxon>
        <taxon>Tylenchomorpha</taxon>
        <taxon>Tylenchoidea</taxon>
        <taxon>Meloidogynidae</taxon>
        <taxon>Meloidogyninae</taxon>
        <taxon>Meloidogyne</taxon>
        <taxon>Meloidogyne incognita group</taxon>
    </lineage>
</organism>
<dbReference type="GO" id="GO:0005737">
    <property type="term" value="C:cytoplasm"/>
    <property type="evidence" value="ECO:0007669"/>
    <property type="project" value="TreeGrafter"/>
</dbReference>
<reference evidence="2" key="1">
    <citation type="submission" date="2022-11" db="UniProtKB">
        <authorList>
            <consortium name="WormBaseParasite"/>
        </authorList>
    </citation>
    <scope>IDENTIFICATION</scope>
</reference>
<dbReference type="PANTHER" id="PTHR12894">
    <property type="entry name" value="CNH DOMAIN CONTAINING"/>
    <property type="match status" value="1"/>
</dbReference>
<dbReference type="InterPro" id="IPR032914">
    <property type="entry name" value="Vam6/VPS39/TRAP1"/>
</dbReference>
<evidence type="ECO:0000313" key="2">
    <source>
        <dbReference type="WBParaSite" id="scaffold18342_cov187.g18879"/>
    </source>
</evidence>
<keyword evidence="1" id="KW-1185">Reference proteome</keyword>
<dbReference type="Proteomes" id="UP000887561">
    <property type="component" value="Unplaced"/>
</dbReference>
<evidence type="ECO:0000313" key="1">
    <source>
        <dbReference type="Proteomes" id="UP000887561"/>
    </source>
</evidence>
<dbReference type="WBParaSite" id="scaffold18342_cov187.g18879">
    <property type="protein sequence ID" value="scaffold18342_cov187.g18879"/>
    <property type="gene ID" value="scaffold18342_cov187.g18879"/>
</dbReference>
<sequence length="258" mass="29964">MYSGHNIPSYDYQVCRSFERRQIINLSVIESLDKIICLTDTHLSIHEAFAPYRLISSITKYKQILCFAHLIQQNILYILISIKNRLIIFQHLEEKLEEIGSINFDDSALRILWCQSNSLFISTKLEHYFAKLTIIQTNGKESLKFFVDSMIYDSPYILAILCTNCIEILFMLNVGRRGSIYAANDTQAWKLNTQNKLRDNLKFLNLNGHHEIALQIANVYSDVVDEKEIVNLKKSIAAKSFLERKFSKCFDIHAELKT</sequence>
<accession>A0A915LU18</accession>
<dbReference type="GO" id="GO:0034058">
    <property type="term" value="P:endosomal vesicle fusion"/>
    <property type="evidence" value="ECO:0007669"/>
    <property type="project" value="TreeGrafter"/>
</dbReference>
<protein>
    <submittedName>
        <fullName evidence="2">Uncharacterized protein</fullName>
    </submittedName>
</protein>
<dbReference type="AlphaFoldDB" id="A0A915LU18"/>
<proteinExistence type="predicted"/>
<dbReference type="PANTHER" id="PTHR12894:SF27">
    <property type="entry name" value="TRANSFORMING GROWTH FACTOR-BETA RECEPTOR-ASSOCIATED PROTEIN 1"/>
    <property type="match status" value="1"/>
</dbReference>